<feature type="transmembrane region" description="Helical" evidence="2">
    <location>
        <begin position="12"/>
        <end position="33"/>
    </location>
</feature>
<feature type="transmembrane region" description="Helical" evidence="2">
    <location>
        <begin position="114"/>
        <end position="138"/>
    </location>
</feature>
<evidence type="ECO:0000313" key="3">
    <source>
        <dbReference type="EMBL" id="KAF9447271.1"/>
    </source>
</evidence>
<evidence type="ECO:0000313" key="4">
    <source>
        <dbReference type="Proteomes" id="UP000807342"/>
    </source>
</evidence>
<feature type="region of interest" description="Disordered" evidence="1">
    <location>
        <begin position="296"/>
        <end position="343"/>
    </location>
</feature>
<feature type="transmembrane region" description="Helical" evidence="2">
    <location>
        <begin position="172"/>
        <end position="192"/>
    </location>
</feature>
<dbReference type="Proteomes" id="UP000807342">
    <property type="component" value="Unassembled WGS sequence"/>
</dbReference>
<keyword evidence="2" id="KW-1133">Transmembrane helix</keyword>
<sequence>MLDSTSLIANPLAAWILLFLDFVWTLGDECTYIRRWVSAKDSLCIATYVFARYSPFLTQVINIVLVFHFTTPFSQELCRKWFFFLHMCNLSVQLPFEVVVGLRVYALYQHDLRVGLFALALIIVDGTAALFAGISLALTANFDASCSTRTSGVGLALPWVPPINFIVRYQPVLHSVIFQFSQGILWAMTWYKRRVITQSVDQSFRAQLPVLPILFRDGTIVLAVLSMGAALALPYSAVVGIDTLIIYPWSVCLLSAFCCHLILNMLSAKKITSDPGEEIWELTTFSSCGSSQETATKQLEPVTRDSTSLKTEADHTSAATTIALDSQAPGTLSPIPEESEGEN</sequence>
<protein>
    <submittedName>
        <fullName evidence="3">Uncharacterized protein</fullName>
    </submittedName>
</protein>
<reference evidence="3" key="1">
    <citation type="submission" date="2020-11" db="EMBL/GenBank/DDBJ databases">
        <authorList>
            <consortium name="DOE Joint Genome Institute"/>
            <person name="Ahrendt S."/>
            <person name="Riley R."/>
            <person name="Andreopoulos W."/>
            <person name="Labutti K."/>
            <person name="Pangilinan J."/>
            <person name="Ruiz-Duenas F.J."/>
            <person name="Barrasa J.M."/>
            <person name="Sanchez-Garcia M."/>
            <person name="Camarero S."/>
            <person name="Miyauchi S."/>
            <person name="Serrano A."/>
            <person name="Linde D."/>
            <person name="Babiker R."/>
            <person name="Drula E."/>
            <person name="Ayuso-Fernandez I."/>
            <person name="Pacheco R."/>
            <person name="Padilla G."/>
            <person name="Ferreira P."/>
            <person name="Barriuso J."/>
            <person name="Kellner H."/>
            <person name="Castanera R."/>
            <person name="Alfaro M."/>
            <person name="Ramirez L."/>
            <person name="Pisabarro A.G."/>
            <person name="Kuo A."/>
            <person name="Tritt A."/>
            <person name="Lipzen A."/>
            <person name="He G."/>
            <person name="Yan M."/>
            <person name="Ng V."/>
            <person name="Cullen D."/>
            <person name="Martin F."/>
            <person name="Rosso M.-N."/>
            <person name="Henrissat B."/>
            <person name="Hibbett D."/>
            <person name="Martinez A.T."/>
            <person name="Grigoriev I.V."/>
        </authorList>
    </citation>
    <scope>NUCLEOTIDE SEQUENCE</scope>
    <source>
        <strain evidence="3">MF-IS2</strain>
    </source>
</reference>
<dbReference type="OrthoDB" id="3044561at2759"/>
<feature type="compositionally biased region" description="Polar residues" evidence="1">
    <location>
        <begin position="317"/>
        <end position="330"/>
    </location>
</feature>
<evidence type="ECO:0000256" key="2">
    <source>
        <dbReference type="SAM" id="Phobius"/>
    </source>
</evidence>
<dbReference type="AlphaFoldDB" id="A0A9P5XDG5"/>
<dbReference type="EMBL" id="MU151207">
    <property type="protein sequence ID" value="KAF9447271.1"/>
    <property type="molecule type" value="Genomic_DNA"/>
</dbReference>
<comment type="caution">
    <text evidence="3">The sequence shown here is derived from an EMBL/GenBank/DDBJ whole genome shotgun (WGS) entry which is preliminary data.</text>
</comment>
<keyword evidence="4" id="KW-1185">Reference proteome</keyword>
<gene>
    <name evidence="3" type="ORF">P691DRAFT_760915</name>
</gene>
<keyword evidence="2" id="KW-0472">Membrane</keyword>
<name>A0A9P5XDG5_9AGAR</name>
<feature type="transmembrane region" description="Helical" evidence="2">
    <location>
        <begin position="213"/>
        <end position="233"/>
    </location>
</feature>
<organism evidence="3 4">
    <name type="scientific">Macrolepiota fuliginosa MF-IS2</name>
    <dbReference type="NCBI Taxonomy" id="1400762"/>
    <lineage>
        <taxon>Eukaryota</taxon>
        <taxon>Fungi</taxon>
        <taxon>Dikarya</taxon>
        <taxon>Basidiomycota</taxon>
        <taxon>Agaricomycotina</taxon>
        <taxon>Agaricomycetes</taxon>
        <taxon>Agaricomycetidae</taxon>
        <taxon>Agaricales</taxon>
        <taxon>Agaricineae</taxon>
        <taxon>Agaricaceae</taxon>
        <taxon>Macrolepiota</taxon>
    </lineage>
</organism>
<keyword evidence="2" id="KW-0812">Transmembrane</keyword>
<evidence type="ECO:0000256" key="1">
    <source>
        <dbReference type="SAM" id="MobiDB-lite"/>
    </source>
</evidence>
<feature type="transmembrane region" description="Helical" evidence="2">
    <location>
        <begin position="45"/>
        <end position="69"/>
    </location>
</feature>
<accession>A0A9P5XDG5</accession>
<feature type="transmembrane region" description="Helical" evidence="2">
    <location>
        <begin position="245"/>
        <end position="263"/>
    </location>
</feature>
<proteinExistence type="predicted"/>
<feature type="transmembrane region" description="Helical" evidence="2">
    <location>
        <begin position="81"/>
        <end position="102"/>
    </location>
</feature>